<evidence type="ECO:0000313" key="3">
    <source>
        <dbReference type="EMBL" id="RKP44408.1"/>
    </source>
</evidence>
<dbReference type="PIRSF" id="PIRSF001892">
    <property type="entry name" value="CyaE"/>
    <property type="match status" value="1"/>
</dbReference>
<dbReference type="PANTHER" id="PTHR30203">
    <property type="entry name" value="OUTER MEMBRANE CATION EFFLUX PROTEIN"/>
    <property type="match status" value="1"/>
</dbReference>
<keyword evidence="2" id="KW-0813">Transport</keyword>
<gene>
    <name evidence="3" type="ORF">D7S89_23105</name>
</gene>
<dbReference type="InterPro" id="IPR003423">
    <property type="entry name" value="OMP_efflux"/>
</dbReference>
<keyword evidence="4" id="KW-1185">Reference proteome</keyword>
<keyword evidence="2" id="KW-0354">Hemolysis</keyword>
<organism evidence="3 4">
    <name type="scientific">Trinickia fusca</name>
    <dbReference type="NCBI Taxonomy" id="2419777"/>
    <lineage>
        <taxon>Bacteria</taxon>
        <taxon>Pseudomonadati</taxon>
        <taxon>Pseudomonadota</taxon>
        <taxon>Betaproteobacteria</taxon>
        <taxon>Burkholderiales</taxon>
        <taxon>Burkholderiaceae</taxon>
        <taxon>Trinickia</taxon>
    </lineage>
</organism>
<comment type="function">
    <text evidence="2">CyaE is necessary for transport of calmodulin-sensitive adenylate cyclase-hemolysin (cyclolysin).</text>
</comment>
<keyword evidence="2" id="KW-0204">Cytolysis</keyword>
<comment type="caution">
    <text evidence="3">The sequence shown here is derived from an EMBL/GenBank/DDBJ whole genome shotgun (WGS) entry which is preliminary data.</text>
</comment>
<dbReference type="AlphaFoldDB" id="A0A494X109"/>
<dbReference type="Gene3D" id="1.20.1600.10">
    <property type="entry name" value="Outer membrane efflux proteins (OEP)"/>
    <property type="match status" value="1"/>
</dbReference>
<evidence type="ECO:0000256" key="2">
    <source>
        <dbReference type="PIRNR" id="PIRNR001892"/>
    </source>
</evidence>
<dbReference type="GO" id="GO:0031640">
    <property type="term" value="P:killing of cells of another organism"/>
    <property type="evidence" value="ECO:0007669"/>
    <property type="project" value="UniProtKB-KW"/>
</dbReference>
<evidence type="ECO:0000313" key="4">
    <source>
        <dbReference type="Proteomes" id="UP000280434"/>
    </source>
</evidence>
<dbReference type="Pfam" id="PF02321">
    <property type="entry name" value="OEP"/>
    <property type="match status" value="2"/>
</dbReference>
<evidence type="ECO:0000256" key="1">
    <source>
        <dbReference type="ARBA" id="ARBA00007613"/>
    </source>
</evidence>
<dbReference type="Proteomes" id="UP000280434">
    <property type="component" value="Unassembled WGS sequence"/>
</dbReference>
<dbReference type="InterPro" id="IPR010131">
    <property type="entry name" value="MdtP/NodT-like"/>
</dbReference>
<dbReference type="InterPro" id="IPR028351">
    <property type="entry name" value="CyaE"/>
</dbReference>
<keyword evidence="2" id="KW-0472">Membrane</keyword>
<name>A0A494X109_9BURK</name>
<protein>
    <recommendedName>
        <fullName evidence="2">Protein CyaE</fullName>
    </recommendedName>
</protein>
<dbReference type="GO" id="GO:0015562">
    <property type="term" value="F:efflux transmembrane transporter activity"/>
    <property type="evidence" value="ECO:0007669"/>
    <property type="project" value="InterPro"/>
</dbReference>
<accession>A0A494X109</accession>
<sequence length="457" mass="49105">MAFDMLRTETTVPATPGGALLDRDQTCHFDSLHQPLELKDAVERALCGNPKTREAWTNIKIQAAGVGVRRAAYLPTLSGSWQDVRDISATDVTDHPALSSSQRSNVRSESLSLSWVLYDFGGRSAALQNASSLLAAAQANHDAVLQAVFAQVAKDYYAAQAAQGNLAAASEIERAAQDTVVATTARVDKGVAPISDELQAQTSHAQAVYSRAKAEGELQAALGVLAADMAFEPATPITLPVVGEGISADGDFKESIAALINEARRTHPSVRAAQAQLDAAIAKEKETFAEGLPSLSFVAKYSRNNQPASLGLGIPQYPATGHDWYFGVQVQIPLFEGFSRVYQVKEAKAQIELQRETLDEAEQQVGLDVWTAYQALQTATTNLTNSAALQNLAERSYSAAQHRYTAGVGNVLELLSTQSSLATAKEERIKALTDWRSARLQLAAKLGRLGMWRIALN</sequence>
<dbReference type="SUPFAM" id="SSF56954">
    <property type="entry name" value="Outer membrane efflux proteins (OEP)"/>
    <property type="match status" value="1"/>
</dbReference>
<dbReference type="GO" id="GO:0009279">
    <property type="term" value="C:cell outer membrane"/>
    <property type="evidence" value="ECO:0007669"/>
    <property type="project" value="UniProtKB-SubCell"/>
</dbReference>
<comment type="subcellular location">
    <subcellularLocation>
        <location evidence="2">Cell outer membrane</location>
        <topology evidence="2">Peripheral membrane protein</topology>
    </subcellularLocation>
</comment>
<dbReference type="EMBL" id="RBZV01000013">
    <property type="protein sequence ID" value="RKP44408.1"/>
    <property type="molecule type" value="Genomic_DNA"/>
</dbReference>
<dbReference type="OrthoDB" id="8553524at2"/>
<proteinExistence type="inferred from homology"/>
<dbReference type="PANTHER" id="PTHR30203:SF29">
    <property type="entry name" value="PROTEIN CYAE"/>
    <property type="match status" value="1"/>
</dbReference>
<keyword evidence="2" id="KW-0998">Cell outer membrane</keyword>
<reference evidence="3 4" key="1">
    <citation type="submission" date="2018-10" db="EMBL/GenBank/DDBJ databases">
        <title>Paraburkholderia sp. 7MK8-2, isolated from soil.</title>
        <authorList>
            <person name="Gao Z.-H."/>
            <person name="Qiu L.-H."/>
        </authorList>
    </citation>
    <scope>NUCLEOTIDE SEQUENCE [LARGE SCALE GENOMIC DNA]</scope>
    <source>
        <strain evidence="3 4">7MK8-2</strain>
    </source>
</reference>
<comment type="similarity">
    <text evidence="1 2">Belongs to the outer membrane factor (OMF) (TC 1.B.17) family.</text>
</comment>